<evidence type="ECO:0000313" key="2">
    <source>
        <dbReference type="Proteomes" id="UP000503264"/>
    </source>
</evidence>
<evidence type="ECO:0000313" key="1">
    <source>
        <dbReference type="EMBL" id="QCD44432.1"/>
    </source>
</evidence>
<sequence length="164" mass="18895">MSKTQRAVMAFSHRELKELVRDFPYLKHLREALSIKSGRRLRVYVASPYDTLLNEGHSMTVVKHEAVSAINSAKARFGLKFDLFSPVLEFGGANISRDEAMKRCFSELIECDFLYIGKTLYFWASLGIFAEYEFATTHGICVVFESLEVKNEFLRAWGLYNEFI</sequence>
<dbReference type="EMBL" id="CP012542">
    <property type="protein sequence ID" value="QCD44432.1"/>
    <property type="molecule type" value="Genomic_DNA"/>
</dbReference>
<name>A0A6G5QFL3_9BACT</name>
<proteinExistence type="predicted"/>
<reference evidence="1 2" key="1">
    <citation type="submission" date="2016-07" db="EMBL/GenBank/DDBJ databases">
        <title>Comparative genomics of the Campylobacter concisus group.</title>
        <authorList>
            <person name="Miller W.G."/>
            <person name="Yee E."/>
            <person name="Chapman M.H."/>
            <person name="Huynh S."/>
            <person name="Bono J.L."/>
            <person name="On S.L.W."/>
            <person name="StLeger J."/>
            <person name="Foster G."/>
            <person name="Parker C.T."/>
        </authorList>
    </citation>
    <scope>NUCLEOTIDE SEQUENCE [LARGE SCALE GENOMIC DNA]</scope>
    <source>
        <strain evidence="1 2">CCUG 21559</strain>
    </source>
</reference>
<protein>
    <submittedName>
        <fullName evidence="1">Uncharacterized protein</fullName>
    </submittedName>
</protein>
<dbReference type="AlphaFoldDB" id="A0A6G5QFL3"/>
<keyword evidence="2" id="KW-1185">Reference proteome</keyword>
<accession>A0A6G5QFL3</accession>
<dbReference type="RefSeq" id="WP_171993558.1">
    <property type="nucleotide sequence ID" value="NZ_CP012542.1"/>
</dbReference>
<organism evidence="1 2">
    <name type="scientific">Campylobacter mucosalis CCUG 21559</name>
    <dbReference type="NCBI Taxonomy" id="1032067"/>
    <lineage>
        <taxon>Bacteria</taxon>
        <taxon>Pseudomonadati</taxon>
        <taxon>Campylobacterota</taxon>
        <taxon>Epsilonproteobacteria</taxon>
        <taxon>Campylobacterales</taxon>
        <taxon>Campylobacteraceae</taxon>
        <taxon>Campylobacter</taxon>
    </lineage>
</organism>
<dbReference type="Gene3D" id="3.40.50.10400">
    <property type="entry name" value="Hypothetical protein PA1492"/>
    <property type="match status" value="1"/>
</dbReference>
<gene>
    <name evidence="1" type="ORF">CMUC_0633</name>
</gene>
<dbReference type="Proteomes" id="UP000503264">
    <property type="component" value="Chromosome"/>
</dbReference>